<evidence type="ECO:0000313" key="1">
    <source>
        <dbReference type="EMBL" id="CCX33109.1"/>
    </source>
</evidence>
<protein>
    <submittedName>
        <fullName evidence="1">Uncharacterized protein</fullName>
    </submittedName>
</protein>
<name>U4LLT7_PYROM</name>
<dbReference type="AlphaFoldDB" id="U4LLT7"/>
<reference evidence="1 2" key="1">
    <citation type="journal article" date="2013" name="PLoS Genet.">
        <title>The genome and development-dependent transcriptomes of Pyronema confluens: a window into fungal evolution.</title>
        <authorList>
            <person name="Traeger S."/>
            <person name="Altegoer F."/>
            <person name="Freitag M."/>
            <person name="Gabaldon T."/>
            <person name="Kempken F."/>
            <person name="Kumar A."/>
            <person name="Marcet-Houben M."/>
            <person name="Poggeler S."/>
            <person name="Stajich J.E."/>
            <person name="Nowrousian M."/>
        </authorList>
    </citation>
    <scope>NUCLEOTIDE SEQUENCE [LARGE SCALE GENOMIC DNA]</scope>
    <source>
        <strain evidence="2">CBS 100304</strain>
        <tissue evidence="1">Vegetative mycelium</tissue>
    </source>
</reference>
<evidence type="ECO:0000313" key="2">
    <source>
        <dbReference type="Proteomes" id="UP000018144"/>
    </source>
</evidence>
<gene>
    <name evidence="1" type="ORF">PCON_14140</name>
</gene>
<keyword evidence="2" id="KW-1185">Reference proteome</keyword>
<organism evidence="1 2">
    <name type="scientific">Pyronema omphalodes (strain CBS 100304)</name>
    <name type="common">Pyronema confluens</name>
    <dbReference type="NCBI Taxonomy" id="1076935"/>
    <lineage>
        <taxon>Eukaryota</taxon>
        <taxon>Fungi</taxon>
        <taxon>Dikarya</taxon>
        <taxon>Ascomycota</taxon>
        <taxon>Pezizomycotina</taxon>
        <taxon>Pezizomycetes</taxon>
        <taxon>Pezizales</taxon>
        <taxon>Pyronemataceae</taxon>
        <taxon>Pyronema</taxon>
    </lineage>
</organism>
<sequence>MINGIITFIPPIQSDTSLMCFPHERGSVLPRLPSNGTEKPTLVTGAL</sequence>
<proteinExistence type="predicted"/>
<accession>U4LLT7</accession>
<dbReference type="EMBL" id="HF936006">
    <property type="protein sequence ID" value="CCX33109.1"/>
    <property type="molecule type" value="Genomic_DNA"/>
</dbReference>
<dbReference type="Proteomes" id="UP000018144">
    <property type="component" value="Unassembled WGS sequence"/>
</dbReference>